<feature type="region of interest" description="Disordered" evidence="5">
    <location>
        <begin position="753"/>
        <end position="776"/>
    </location>
</feature>
<feature type="compositionally biased region" description="Low complexity" evidence="5">
    <location>
        <begin position="969"/>
        <end position="988"/>
    </location>
</feature>
<feature type="compositionally biased region" description="Low complexity" evidence="5">
    <location>
        <begin position="1039"/>
        <end position="1057"/>
    </location>
</feature>
<feature type="compositionally biased region" description="Low complexity" evidence="5">
    <location>
        <begin position="1292"/>
        <end position="1305"/>
    </location>
</feature>
<dbReference type="Gene3D" id="1.10.220.10">
    <property type="entry name" value="Annexin"/>
    <property type="match status" value="1"/>
</dbReference>
<feature type="compositionally biased region" description="Low complexity" evidence="5">
    <location>
        <begin position="1106"/>
        <end position="1121"/>
    </location>
</feature>
<evidence type="ECO:0000313" key="7">
    <source>
        <dbReference type="Proteomes" id="UP000321518"/>
    </source>
</evidence>
<comment type="caution">
    <text evidence="6">The sequence shown here is derived from an EMBL/GenBank/DDBJ whole genome shotgun (WGS) entry which is preliminary data.</text>
</comment>
<dbReference type="Pfam" id="PF00276">
    <property type="entry name" value="Ribosomal_L23"/>
    <property type="match status" value="1"/>
</dbReference>
<feature type="compositionally biased region" description="Acidic residues" evidence="5">
    <location>
        <begin position="753"/>
        <end position="766"/>
    </location>
</feature>
<keyword evidence="4" id="KW-0175">Coiled coil</keyword>
<feature type="region of interest" description="Disordered" evidence="5">
    <location>
        <begin position="1039"/>
        <end position="1317"/>
    </location>
</feature>
<dbReference type="InterPro" id="IPR037104">
    <property type="entry name" value="Annexin_sf"/>
</dbReference>
<evidence type="ECO:0000256" key="1">
    <source>
        <dbReference type="ARBA" id="ARBA00006700"/>
    </source>
</evidence>
<dbReference type="OrthoDB" id="37886at2759"/>
<organism evidence="6 7">
    <name type="scientific">Rhodotorula toruloides</name>
    <name type="common">Yeast</name>
    <name type="synonym">Rhodosporidium toruloides</name>
    <dbReference type="NCBI Taxonomy" id="5286"/>
    <lineage>
        <taxon>Eukaryota</taxon>
        <taxon>Fungi</taxon>
        <taxon>Dikarya</taxon>
        <taxon>Basidiomycota</taxon>
        <taxon>Pucciniomycotina</taxon>
        <taxon>Microbotryomycetes</taxon>
        <taxon>Sporidiobolales</taxon>
        <taxon>Sporidiobolaceae</taxon>
        <taxon>Rhodotorula</taxon>
    </lineage>
</organism>
<name>A0A511K759_RHOTO</name>
<evidence type="ECO:0000256" key="2">
    <source>
        <dbReference type="ARBA" id="ARBA00022980"/>
    </source>
</evidence>
<feature type="compositionally biased region" description="Low complexity" evidence="5">
    <location>
        <begin position="1160"/>
        <end position="1203"/>
    </location>
</feature>
<evidence type="ECO:0000256" key="4">
    <source>
        <dbReference type="SAM" id="Coils"/>
    </source>
</evidence>
<dbReference type="InterPro" id="IPR013025">
    <property type="entry name" value="Ribosomal_uL23-like"/>
</dbReference>
<proteinExistence type="inferred from homology"/>
<dbReference type="PANTHER" id="PTHR48125:SF12">
    <property type="entry name" value="AT HOOK TRANSCRIPTION FACTOR FAMILY-RELATED"/>
    <property type="match status" value="1"/>
</dbReference>
<feature type="coiled-coil region" evidence="4">
    <location>
        <begin position="1331"/>
        <end position="1515"/>
    </location>
</feature>
<dbReference type="GO" id="GO:0005509">
    <property type="term" value="F:calcium ion binding"/>
    <property type="evidence" value="ECO:0007669"/>
    <property type="project" value="InterPro"/>
</dbReference>
<dbReference type="SUPFAM" id="SSF47874">
    <property type="entry name" value="Annexin"/>
    <property type="match status" value="1"/>
</dbReference>
<feature type="compositionally biased region" description="Basic and acidic residues" evidence="5">
    <location>
        <begin position="1135"/>
        <end position="1148"/>
    </location>
</feature>
<dbReference type="GO" id="GO:0003735">
    <property type="term" value="F:structural constituent of ribosome"/>
    <property type="evidence" value="ECO:0007669"/>
    <property type="project" value="InterPro"/>
</dbReference>
<feature type="compositionally biased region" description="Basic residues" evidence="5">
    <location>
        <begin position="91"/>
        <end position="104"/>
    </location>
</feature>
<sequence length="1827" mass="199561">MQCAIRAAGRHIALAAARPHAVASTSHRALATVASAPFADFDPNPSPPRRTPLQQQPRREIDTTMPLPSNPAIVIPRPSQLNKPAEPAPRYSRHSSRIRGRGVQRRPKYIEEKTRDDAQVDLYLPSVFIRLVRNTEEYADDPFTATFRTSLQLTKPDVVDYLRNIYGLEVTSIRTMNYLGPLKRAAGGGTVRESQKTYKKVLVTLKEPFWYPEEPTRGWLNEHFERDRMEELRDRKMLELGGEKGWGRQSHRYRGADKPMEEQERARLASINGGHDVDYREPGDNVSERKPTGLKRRKNVKRAMGEKLDAKINTIEEQVERLRQSGCFRSPVFHLTLAMHIHRRSQLELLDQLNTLFDKYLPSGSRPISPLIPSLGDTPSPTRDQPRTAPLRLLPDLLAAFEQKRGIQLLTFEEKMQLRGMVEALPEGMEDQPVGVEQVLQLLVNMGVAGNGSGESTTPAGEPPASIDQPPQQPRLDPTFLATAEGSPIARHRRLPSSSSISHIPLPSSSASLLSASAATAASRRRSLMSSLSRSSPSSAKGLRKKRTFEDLSALIVAQGGRYLGVGLDGPTGDGWDASAAAVKAREVIGAKGPARERNLITLLTPLAFPQLKALDKAYAAGNAQGLGKGKTLLEAVAAEKAFKGNIEYALRGLLMGPLAWDVWLLQKALDSATVNETILVDFIIGRPPSALTLLRAAYSHRLSDRNLSVASASPSSASTTRSLDVAILSSFSANVRLRKAWEVALRGRWEDCDGDEEGEGGDEDGLTSPISKEERQERKAKLLKEDLDQLKVALRRGGNIEIVSKILLARSPTHLRALVVEYLKSTAGHSTLTKAIKQCIPSGTLQKLFLHVVENAKNVGEGKAAGAGFGVWRDAKSLEKAIEADKGSRREELTWRLTRLHWDRPRFLAVQQAYKTKYRKSLGDRLESVLQAGPMRDLASGLVASAALPEPQASEEASEHAEPDTLRTRTTSSTSLLSVTFTTSVPTDDLSSDGEARSGTEAAELEAEGELSDPPSPRSPPAAMRVCDDETADQFIEASRASPESPLSSPAEAAPRTPSLPFATDSPDQSRSTSALSQRSDGHRSSSSLSYRQRSTPLESHLPPSSDGGSADSSKLSSSLRHARPLAPSRAKRRQSEEVARKERQASEEPLSPTEERMLSPTPSGTSTTSLSRSASSTGDVSLGSSRGSAGSASISIGNGARRPSIALSDSTFGSPPSSIDTTSFFTTSLSPIRDESRPSSSFFPEQLVTPPPASPPAFDPSAARNDFFATAGATPDSPERFFAAMRRDPSNASSAASSSRPSSLFGEGGLDTLLATGSPAAQGMERTTSEQFQQLVRHAQDLARKLKENEARFQASAAAYEQEVSDLEAQIEEARAELQAKRREEKDLRSVEKEHLQQISSLEADITKLTKSLERSREAYDGMKRNYTSTCEEAERLRALVAETRRENRAAEEAIQNHGLQIQQLDRDRELLQQAVNKLEEDLVVARRAQDSLDEQKQENLLLKETIDKLRFEIEEMRVAGRKSGFLDSSSALVSPAKASLADSINRSLGREIATQLLEQDSESSDEEGTAGEEDVDDIIITTHRRIASHSKKSSPLSEPVVTHVETSVSVSDADVQTDAPVMRESNAQTELVALGNDLVKTSSVVKPQIVEVPPPPPPARAERELQEELAKGLGVKLEVVKQFVEAQRGVTRTAGIPVMADARPSRVGRWRPRFTPGPIVHMPRYLINVFPSSARPYVAQVLDSGVSLFLYTFTIYLIGMISGSRFLPLTHRHTLEIFSPHDTIAWEGLAVGNMGDSGMAPEGIASLLHNIVWSGIRTARRVPL</sequence>
<dbReference type="SUPFAM" id="SSF54189">
    <property type="entry name" value="Ribosomal proteins S24e, L23 and L15e"/>
    <property type="match status" value="1"/>
</dbReference>
<feature type="compositionally biased region" description="Basic and acidic residues" evidence="5">
    <location>
        <begin position="275"/>
        <end position="291"/>
    </location>
</feature>
<reference evidence="6 7" key="1">
    <citation type="submission" date="2019-07" db="EMBL/GenBank/DDBJ databases">
        <title>Rhodotorula toruloides NBRC10032 genome sequencing.</title>
        <authorList>
            <person name="Shida Y."/>
            <person name="Takaku H."/>
            <person name="Ogasawara W."/>
            <person name="Mori K."/>
        </authorList>
    </citation>
    <scope>NUCLEOTIDE SEQUENCE [LARGE SCALE GENOMIC DNA]</scope>
    <source>
        <strain evidence="6 7">NBRC10032</strain>
    </source>
</reference>
<feature type="region of interest" description="Disordered" evidence="5">
    <location>
        <begin position="368"/>
        <end position="388"/>
    </location>
</feature>
<accession>A0A511K759</accession>
<feature type="region of interest" description="Disordered" evidence="5">
    <location>
        <begin position="948"/>
        <end position="1025"/>
    </location>
</feature>
<feature type="region of interest" description="Disordered" evidence="5">
    <location>
        <begin position="1559"/>
        <end position="1579"/>
    </location>
</feature>
<dbReference type="GO" id="GO:0005840">
    <property type="term" value="C:ribosome"/>
    <property type="evidence" value="ECO:0007669"/>
    <property type="project" value="UniProtKB-KW"/>
</dbReference>
<feature type="compositionally biased region" description="Acidic residues" evidence="5">
    <location>
        <begin position="1562"/>
        <end position="1579"/>
    </location>
</feature>
<feature type="region of interest" description="Disordered" evidence="5">
    <location>
        <begin position="270"/>
        <end position="294"/>
    </location>
</feature>
<dbReference type="PANTHER" id="PTHR48125">
    <property type="entry name" value="LP07818P1"/>
    <property type="match status" value="1"/>
</dbReference>
<feature type="compositionally biased region" description="Polar residues" evidence="5">
    <location>
        <begin position="1067"/>
        <end position="1077"/>
    </location>
</feature>
<dbReference type="Gene3D" id="3.30.70.330">
    <property type="match status" value="1"/>
</dbReference>
<feature type="compositionally biased region" description="Pro residues" evidence="5">
    <location>
        <begin position="1251"/>
        <end position="1260"/>
    </location>
</feature>
<dbReference type="InterPro" id="IPR012678">
    <property type="entry name" value="Ribosomal_uL23/eL15/eS24_sf"/>
</dbReference>
<dbReference type="Proteomes" id="UP000321518">
    <property type="component" value="Unassembled WGS sequence"/>
</dbReference>
<keyword evidence="3" id="KW-0687">Ribonucleoprotein</keyword>
<feature type="compositionally biased region" description="Low complexity" evidence="5">
    <location>
        <begin position="1086"/>
        <end position="1096"/>
    </location>
</feature>
<dbReference type="EMBL" id="BJWK01000001">
    <property type="protein sequence ID" value="GEM06127.1"/>
    <property type="molecule type" value="Genomic_DNA"/>
</dbReference>
<evidence type="ECO:0000256" key="3">
    <source>
        <dbReference type="ARBA" id="ARBA00023274"/>
    </source>
</evidence>
<comment type="similarity">
    <text evidence="1">Belongs to the universal ribosomal protein uL23 family.</text>
</comment>
<gene>
    <name evidence="6" type="ORF">Rt10032_c01g0144</name>
</gene>
<evidence type="ECO:0000256" key="5">
    <source>
        <dbReference type="SAM" id="MobiDB-lite"/>
    </source>
</evidence>
<feature type="region of interest" description="Disordered" evidence="5">
    <location>
        <begin position="450"/>
        <end position="479"/>
    </location>
</feature>
<feature type="region of interest" description="Disordered" evidence="5">
    <location>
        <begin position="36"/>
        <end position="104"/>
    </location>
</feature>
<feature type="compositionally biased region" description="Basic and acidic residues" evidence="5">
    <location>
        <begin position="958"/>
        <end position="968"/>
    </location>
</feature>
<dbReference type="InterPro" id="IPR012677">
    <property type="entry name" value="Nucleotide-bd_a/b_plait_sf"/>
</dbReference>
<feature type="compositionally biased region" description="Low complexity" evidence="5">
    <location>
        <begin position="1216"/>
        <end position="1233"/>
    </location>
</feature>
<protein>
    <submittedName>
        <fullName evidence="6">Annexin family protein</fullName>
    </submittedName>
</protein>
<keyword evidence="2" id="KW-0689">Ribosomal protein</keyword>
<dbReference type="GO" id="GO:1990904">
    <property type="term" value="C:ribonucleoprotein complex"/>
    <property type="evidence" value="ECO:0007669"/>
    <property type="project" value="UniProtKB-KW"/>
</dbReference>
<dbReference type="GO" id="GO:0005544">
    <property type="term" value="F:calcium-dependent phospholipid binding"/>
    <property type="evidence" value="ECO:0007669"/>
    <property type="project" value="InterPro"/>
</dbReference>
<evidence type="ECO:0000313" key="6">
    <source>
        <dbReference type="EMBL" id="GEM06127.1"/>
    </source>
</evidence>
<dbReference type="GO" id="GO:0006412">
    <property type="term" value="P:translation"/>
    <property type="evidence" value="ECO:0007669"/>
    <property type="project" value="InterPro"/>
</dbReference>